<protein>
    <submittedName>
        <fullName evidence="1">Uncharacterized protein</fullName>
    </submittedName>
</protein>
<dbReference type="EMBL" id="KN838759">
    <property type="protein sequence ID" value="KIJ95342.1"/>
    <property type="molecule type" value="Genomic_DNA"/>
</dbReference>
<dbReference type="Proteomes" id="UP000054477">
    <property type="component" value="Unassembled WGS sequence"/>
</dbReference>
<dbReference type="HOGENOM" id="CLU_2794321_0_0_1"/>
<proteinExistence type="predicted"/>
<sequence length="68" mass="7726">MPLATQVLLLSTFYPALNHLFVSFAYTFLPHFNLSLSTNTHTRLSAILHNRYPSNGLDPSNCATKFLW</sequence>
<reference evidence="2" key="2">
    <citation type="submission" date="2015-01" db="EMBL/GenBank/DDBJ databases">
        <title>Evolutionary Origins and Diversification of the Mycorrhizal Mutualists.</title>
        <authorList>
            <consortium name="DOE Joint Genome Institute"/>
            <consortium name="Mycorrhizal Genomics Consortium"/>
            <person name="Kohler A."/>
            <person name="Kuo A."/>
            <person name="Nagy L.G."/>
            <person name="Floudas D."/>
            <person name="Copeland A."/>
            <person name="Barry K.W."/>
            <person name="Cichocki N."/>
            <person name="Veneault-Fourrey C."/>
            <person name="LaButti K."/>
            <person name="Lindquist E.A."/>
            <person name="Lipzen A."/>
            <person name="Lundell T."/>
            <person name="Morin E."/>
            <person name="Murat C."/>
            <person name="Riley R."/>
            <person name="Ohm R."/>
            <person name="Sun H."/>
            <person name="Tunlid A."/>
            <person name="Henrissat B."/>
            <person name="Grigoriev I.V."/>
            <person name="Hibbett D.S."/>
            <person name="Martin F."/>
        </authorList>
    </citation>
    <scope>NUCLEOTIDE SEQUENCE [LARGE SCALE GENOMIC DNA]</scope>
    <source>
        <strain evidence="2">LaAM-08-1</strain>
    </source>
</reference>
<keyword evidence="2" id="KW-1185">Reference proteome</keyword>
<accession>A0A0C9XGU4</accession>
<reference evidence="1 2" key="1">
    <citation type="submission" date="2014-04" db="EMBL/GenBank/DDBJ databases">
        <authorList>
            <consortium name="DOE Joint Genome Institute"/>
            <person name="Kuo A."/>
            <person name="Kohler A."/>
            <person name="Nagy L.G."/>
            <person name="Floudas D."/>
            <person name="Copeland A."/>
            <person name="Barry K.W."/>
            <person name="Cichocki N."/>
            <person name="Veneault-Fourrey C."/>
            <person name="LaButti K."/>
            <person name="Lindquist E.A."/>
            <person name="Lipzen A."/>
            <person name="Lundell T."/>
            <person name="Morin E."/>
            <person name="Murat C."/>
            <person name="Sun H."/>
            <person name="Tunlid A."/>
            <person name="Henrissat B."/>
            <person name="Grigoriev I.V."/>
            <person name="Hibbett D.S."/>
            <person name="Martin F."/>
            <person name="Nordberg H.P."/>
            <person name="Cantor M.N."/>
            <person name="Hua S.X."/>
        </authorList>
    </citation>
    <scope>NUCLEOTIDE SEQUENCE [LARGE SCALE GENOMIC DNA]</scope>
    <source>
        <strain evidence="1 2">LaAM-08-1</strain>
    </source>
</reference>
<organism evidence="1 2">
    <name type="scientific">Laccaria amethystina LaAM-08-1</name>
    <dbReference type="NCBI Taxonomy" id="1095629"/>
    <lineage>
        <taxon>Eukaryota</taxon>
        <taxon>Fungi</taxon>
        <taxon>Dikarya</taxon>
        <taxon>Basidiomycota</taxon>
        <taxon>Agaricomycotina</taxon>
        <taxon>Agaricomycetes</taxon>
        <taxon>Agaricomycetidae</taxon>
        <taxon>Agaricales</taxon>
        <taxon>Agaricineae</taxon>
        <taxon>Hydnangiaceae</taxon>
        <taxon>Laccaria</taxon>
    </lineage>
</organism>
<name>A0A0C9XGU4_9AGAR</name>
<dbReference type="AlphaFoldDB" id="A0A0C9XGU4"/>
<gene>
    <name evidence="1" type="ORF">K443DRAFT_329879</name>
</gene>
<evidence type="ECO:0000313" key="1">
    <source>
        <dbReference type="EMBL" id="KIJ95342.1"/>
    </source>
</evidence>
<evidence type="ECO:0000313" key="2">
    <source>
        <dbReference type="Proteomes" id="UP000054477"/>
    </source>
</evidence>